<proteinExistence type="predicted"/>
<accession>A0A3G4ZZV3</accession>
<dbReference type="PANTHER" id="PTHR46224">
    <property type="entry name" value="ANKYRIN REPEAT FAMILY PROTEIN"/>
    <property type="match status" value="1"/>
</dbReference>
<reference evidence="1" key="1">
    <citation type="submission" date="2018-10" db="EMBL/GenBank/DDBJ databases">
        <title>Hidden diversity of soil giant viruses.</title>
        <authorList>
            <person name="Schulz F."/>
            <person name="Alteio L."/>
            <person name="Goudeau D."/>
            <person name="Ryan E.M."/>
            <person name="Malmstrom R.R."/>
            <person name="Blanchard J."/>
            <person name="Woyke T."/>
        </authorList>
    </citation>
    <scope>NUCLEOTIDE SEQUENCE</scope>
    <source>
        <strain evidence="1">FNV1</strain>
    </source>
</reference>
<dbReference type="Gene3D" id="1.25.40.20">
    <property type="entry name" value="Ankyrin repeat-containing domain"/>
    <property type="match status" value="1"/>
</dbReference>
<evidence type="ECO:0000313" key="1">
    <source>
        <dbReference type="EMBL" id="AYV79804.1"/>
    </source>
</evidence>
<gene>
    <name evidence="1" type="ORF">Faunusvirus55_2</name>
</gene>
<dbReference type="EMBL" id="MK072186">
    <property type="protein sequence ID" value="AYV79804.1"/>
    <property type="molecule type" value="Genomic_DNA"/>
</dbReference>
<protein>
    <submittedName>
        <fullName evidence="1">Uncharacterized protein</fullName>
    </submittedName>
</protein>
<dbReference type="Pfam" id="PF12796">
    <property type="entry name" value="Ank_2"/>
    <property type="match status" value="1"/>
</dbReference>
<organism evidence="1">
    <name type="scientific">Faunusvirus sp</name>
    <dbReference type="NCBI Taxonomy" id="2487766"/>
    <lineage>
        <taxon>Viruses</taxon>
        <taxon>Varidnaviria</taxon>
        <taxon>Bamfordvirae</taxon>
        <taxon>Nucleocytoviricota</taxon>
        <taxon>Megaviricetes</taxon>
        <taxon>Imitervirales</taxon>
        <taxon>Mimiviridae</taxon>
    </lineage>
</organism>
<dbReference type="SUPFAM" id="SSF48403">
    <property type="entry name" value="Ankyrin repeat"/>
    <property type="match status" value="1"/>
</dbReference>
<dbReference type="InterPro" id="IPR002110">
    <property type="entry name" value="Ankyrin_rpt"/>
</dbReference>
<dbReference type="SMART" id="SM00248">
    <property type="entry name" value="ANK"/>
    <property type="match status" value="3"/>
</dbReference>
<dbReference type="InterPro" id="IPR051616">
    <property type="entry name" value="Cul2-RING_E3_ligase_SR"/>
</dbReference>
<sequence>MAQLLSDSVATTNFIFFESEQLPDINSTDVKVEAEEFRELSRQIIQEFQETFCCGDVASLQYVRTHPEIHKMYVSHNMWKSHMYIALGLAIQNGYTETARELIRQGANVNDRMMHETILEIAISNSRSTIISMLLEHKCNVNQETLYGTALTYAIVVGAQTIIKDDDTTAIVTQLLNAGADVNQGDPLAACFRNGNEQVGIELMQRGADFGTILNILPGYSTGQCTGQFPPYIRTVYAKQVFAVLCEFFGITQFTQAGVLIGEYLI</sequence>
<dbReference type="InterPro" id="IPR036770">
    <property type="entry name" value="Ankyrin_rpt-contain_sf"/>
</dbReference>
<name>A0A3G4ZZV3_9VIRU</name>